<feature type="non-terminal residue" evidence="2">
    <location>
        <position position="1"/>
    </location>
</feature>
<keyword evidence="1" id="KW-1133">Transmembrane helix</keyword>
<keyword evidence="3" id="KW-1185">Reference proteome</keyword>
<feature type="transmembrane region" description="Helical" evidence="1">
    <location>
        <begin position="6"/>
        <end position="27"/>
    </location>
</feature>
<reference evidence="2" key="1">
    <citation type="submission" date="2021-06" db="EMBL/GenBank/DDBJ databases">
        <authorList>
            <person name="Kallberg Y."/>
            <person name="Tangrot J."/>
            <person name="Rosling A."/>
        </authorList>
    </citation>
    <scope>NUCLEOTIDE SEQUENCE</scope>
    <source>
        <strain evidence="2">AZ414A</strain>
    </source>
</reference>
<organism evidence="2 3">
    <name type="scientific">Diversispora eburnea</name>
    <dbReference type="NCBI Taxonomy" id="1213867"/>
    <lineage>
        <taxon>Eukaryota</taxon>
        <taxon>Fungi</taxon>
        <taxon>Fungi incertae sedis</taxon>
        <taxon>Mucoromycota</taxon>
        <taxon>Glomeromycotina</taxon>
        <taxon>Glomeromycetes</taxon>
        <taxon>Diversisporales</taxon>
        <taxon>Diversisporaceae</taxon>
        <taxon>Diversispora</taxon>
    </lineage>
</organism>
<keyword evidence="1" id="KW-0472">Membrane</keyword>
<dbReference type="EMBL" id="CAJVPK010003774">
    <property type="protein sequence ID" value="CAG8630831.1"/>
    <property type="molecule type" value="Genomic_DNA"/>
</dbReference>
<accession>A0A9N9GUK1</accession>
<dbReference type="AlphaFoldDB" id="A0A9N9GUK1"/>
<comment type="caution">
    <text evidence="2">The sequence shown here is derived from an EMBL/GenBank/DDBJ whole genome shotgun (WGS) entry which is preliminary data.</text>
</comment>
<proteinExistence type="predicted"/>
<evidence type="ECO:0000313" key="2">
    <source>
        <dbReference type="EMBL" id="CAG8630831.1"/>
    </source>
</evidence>
<protein>
    <submittedName>
        <fullName evidence="2">7902_t:CDS:1</fullName>
    </submittedName>
</protein>
<evidence type="ECO:0000256" key="1">
    <source>
        <dbReference type="SAM" id="Phobius"/>
    </source>
</evidence>
<sequence>NVLNGFHGIIIIIGLTGIVNGTVSGRVSGTGSRRVRTTVVARNGTASLTIV</sequence>
<gene>
    <name evidence="2" type="ORF">DEBURN_LOCUS10770</name>
</gene>
<dbReference type="Proteomes" id="UP000789706">
    <property type="component" value="Unassembled WGS sequence"/>
</dbReference>
<evidence type="ECO:0000313" key="3">
    <source>
        <dbReference type="Proteomes" id="UP000789706"/>
    </source>
</evidence>
<name>A0A9N9GUK1_9GLOM</name>
<keyword evidence="1" id="KW-0812">Transmembrane</keyword>